<organism evidence="2 3">
    <name type="scientific">Candidatus Nitrosocosmicus arcticus</name>
    <dbReference type="NCBI Taxonomy" id="2035267"/>
    <lineage>
        <taxon>Archaea</taxon>
        <taxon>Nitrososphaerota</taxon>
        <taxon>Nitrososphaeria</taxon>
        <taxon>Nitrososphaerales</taxon>
        <taxon>Nitrososphaeraceae</taxon>
        <taxon>Candidatus Nitrosocosmicus</taxon>
    </lineage>
</organism>
<dbReference type="EC" id="6.3.2.-" evidence="2"/>
<proteinExistence type="predicted"/>
<accession>A0A557SR27</accession>
<evidence type="ECO:0000313" key="3">
    <source>
        <dbReference type="Proteomes" id="UP000315289"/>
    </source>
</evidence>
<dbReference type="GO" id="GO:0052618">
    <property type="term" value="F:coenzyme F420-0:L-glutamate ligase activity"/>
    <property type="evidence" value="ECO:0007669"/>
    <property type="project" value="TreeGrafter"/>
</dbReference>
<dbReference type="Pfam" id="PF01996">
    <property type="entry name" value="F420_ligase"/>
    <property type="match status" value="1"/>
</dbReference>
<keyword evidence="3" id="KW-1185">Reference proteome</keyword>
<dbReference type="AlphaFoldDB" id="A0A557SR27"/>
<feature type="domain" description="Coenzyme F420:L-glutamate ligase-like" evidence="1">
    <location>
        <begin position="16"/>
        <end position="220"/>
    </location>
</feature>
<gene>
    <name evidence="2" type="primary">cofE</name>
    <name evidence="2" type="ORF">NARC_210003</name>
</gene>
<dbReference type="OrthoDB" id="11383at2157"/>
<dbReference type="PANTHER" id="PTHR47917">
    <property type="match status" value="1"/>
</dbReference>
<protein>
    <submittedName>
        <fullName evidence="2">F420-0:gamma-glutamyl ligase</fullName>
        <ecNumber evidence="2">6.3.2.-</ecNumber>
    </submittedName>
</protein>
<name>A0A557SR27_9ARCH</name>
<dbReference type="Proteomes" id="UP000315289">
    <property type="component" value="Unassembled WGS sequence"/>
</dbReference>
<evidence type="ECO:0000313" key="2">
    <source>
        <dbReference type="EMBL" id="TVP39059.1"/>
    </source>
</evidence>
<sequence>MEVIPIHLDRESSEFDLYEKISKNKEKINIEDNDVLVISSKYLSISEGRVKKLTGIKPSSQATQASKSYHINPKIMELILRESDEIFGGLYGFVLTSVHKVLAPNAGIDKSNAPNGSVVLYPKYPYHSIEILKQKFMINSWKRVGIVLSDSRILPMRKGTVGVALACCGFEPVIDLKGTFDLFGNVLKYTSQNLADCLASIGTMIMGESDASTPVIIIRGLNIKMTDKPVYSDTLNIDSKFDIYVRGLSKRNASSYI</sequence>
<dbReference type="Gene3D" id="3.90.1660.10">
    <property type="entry name" value="CofE-like domain"/>
    <property type="match status" value="1"/>
</dbReference>
<dbReference type="Gene3D" id="3.30.1330.100">
    <property type="entry name" value="CofE-like"/>
    <property type="match status" value="1"/>
</dbReference>
<dbReference type="EMBL" id="VOAH01000021">
    <property type="protein sequence ID" value="TVP39059.1"/>
    <property type="molecule type" value="Genomic_DNA"/>
</dbReference>
<keyword evidence="2" id="KW-0436">Ligase</keyword>
<dbReference type="RefSeq" id="WP_186434330.1">
    <property type="nucleotide sequence ID" value="NZ_ML675594.1"/>
</dbReference>
<dbReference type="SUPFAM" id="SSF144010">
    <property type="entry name" value="CofE-like"/>
    <property type="match status" value="1"/>
</dbReference>
<dbReference type="InterPro" id="IPR002847">
    <property type="entry name" value="F420-0_gamma-glut_ligase-dom"/>
</dbReference>
<comment type="caution">
    <text evidence="2">The sequence shown here is derived from an EMBL/GenBank/DDBJ whole genome shotgun (WGS) entry which is preliminary data.</text>
</comment>
<evidence type="ECO:0000259" key="1">
    <source>
        <dbReference type="Pfam" id="PF01996"/>
    </source>
</evidence>
<reference evidence="2 3" key="1">
    <citation type="journal article" date="2019" name="Front. Microbiol.">
        <title>Ammonia Oxidation by the Arctic Terrestrial Thaumarchaeote Candidatus Nitrosocosmicus arcticus Is Stimulated by Increasing Temperatures.</title>
        <authorList>
            <person name="Alves R.J.E."/>
            <person name="Kerou M."/>
            <person name="Zappe A."/>
            <person name="Bittner R."/>
            <person name="Abby S.S."/>
            <person name="Schmidt H.A."/>
            <person name="Pfeifer K."/>
            <person name="Schleper C."/>
        </authorList>
    </citation>
    <scope>NUCLEOTIDE SEQUENCE [LARGE SCALE GENOMIC DNA]</scope>
    <source>
        <strain evidence="2 3">Kfb</strain>
    </source>
</reference>
<dbReference type="PANTHER" id="PTHR47917:SF2">
    <property type="entry name" value="COENZYME F420:L-GLUTAMATE LIGASE-LIKE DOMAIN-CONTAINING PROTEIN"/>
    <property type="match status" value="1"/>
</dbReference>